<name>H6BSS2_EXODN</name>
<dbReference type="InterPro" id="IPR036249">
    <property type="entry name" value="Thioredoxin-like_sf"/>
</dbReference>
<dbReference type="RefSeq" id="XP_009154687.1">
    <property type="nucleotide sequence ID" value="XM_009156439.1"/>
</dbReference>
<proteinExistence type="predicted"/>
<dbReference type="Proteomes" id="UP000007304">
    <property type="component" value="Unassembled WGS sequence"/>
</dbReference>
<dbReference type="GeneID" id="20307037"/>
<dbReference type="HOGENOM" id="CLU_088985_0_0_1"/>
<dbReference type="CDD" id="cd00570">
    <property type="entry name" value="GST_N_family"/>
    <property type="match status" value="1"/>
</dbReference>
<evidence type="ECO:0000313" key="2">
    <source>
        <dbReference type="EMBL" id="EHY54226.1"/>
    </source>
</evidence>
<dbReference type="SUPFAM" id="SSF47616">
    <property type="entry name" value="GST C-terminal domain-like"/>
    <property type="match status" value="1"/>
</dbReference>
<feature type="domain" description="GST N-terminal" evidence="1">
    <location>
        <begin position="3"/>
        <end position="94"/>
    </location>
</feature>
<dbReference type="SUPFAM" id="SSF52833">
    <property type="entry name" value="Thioredoxin-like"/>
    <property type="match status" value="1"/>
</dbReference>
<dbReference type="OMA" id="SLYSMMA"/>
<evidence type="ECO:0000313" key="3">
    <source>
        <dbReference type="Proteomes" id="UP000007304"/>
    </source>
</evidence>
<sequence length="262" mass="29948">MANPYTLYYNDYSICSIMVRYTISLCERLRKDCPIQIEQRVIDIQHGGQLTEFYLCEVNPKGTVPVLTIPGAEAPLAESLDITYLLAQHYPFLIPRELSDEIKSLLAELHNINYFSLSYTHKPQRAEDMVSNIQKRLDDPDVSDRWRRALEYKLEIVLATRAPALTREAVASEEQKASAFLAKVDELLKKTEERGNGSPWIFGTQEPTALDAHVVPFLARLLDVGRKNMLSTRLEKYAEHAFAGDAWTEVMDGRRTMYGTYI</sequence>
<dbReference type="eggNOG" id="ENOG502SMRJ">
    <property type="taxonomic scope" value="Eukaryota"/>
</dbReference>
<protein>
    <recommendedName>
        <fullName evidence="1">GST N-terminal domain-containing protein</fullName>
    </recommendedName>
</protein>
<dbReference type="InterPro" id="IPR036282">
    <property type="entry name" value="Glutathione-S-Trfase_C_sf"/>
</dbReference>
<dbReference type="AlphaFoldDB" id="H6BSS2"/>
<dbReference type="OrthoDB" id="412788at2759"/>
<reference evidence="2" key="1">
    <citation type="submission" date="2011-07" db="EMBL/GenBank/DDBJ databases">
        <title>The Genome Sequence of Exophiala (Wangiella) dermatitidis NIH/UT8656.</title>
        <authorList>
            <consortium name="The Broad Institute Genome Sequencing Platform"/>
            <person name="Cuomo C."/>
            <person name="Wang Z."/>
            <person name="Hunicke-Smith S."/>
            <person name="Szanislo P.J."/>
            <person name="Earl A."/>
            <person name="Young S.K."/>
            <person name="Zeng Q."/>
            <person name="Gargeya S."/>
            <person name="Fitzgerald M."/>
            <person name="Haas B."/>
            <person name="Abouelleil A."/>
            <person name="Alvarado L."/>
            <person name="Arachchi H.M."/>
            <person name="Berlin A."/>
            <person name="Brown A."/>
            <person name="Chapman S.B."/>
            <person name="Chen Z."/>
            <person name="Dunbar C."/>
            <person name="Freedman E."/>
            <person name="Gearin G."/>
            <person name="Gellesch M."/>
            <person name="Goldberg J."/>
            <person name="Griggs A."/>
            <person name="Gujja S."/>
            <person name="Heiman D."/>
            <person name="Howarth C."/>
            <person name="Larson L."/>
            <person name="Lui A."/>
            <person name="MacDonald P.J.P."/>
            <person name="Montmayeur A."/>
            <person name="Murphy C."/>
            <person name="Neiman D."/>
            <person name="Pearson M."/>
            <person name="Priest M."/>
            <person name="Roberts A."/>
            <person name="Saif S."/>
            <person name="Shea T."/>
            <person name="Shenoy N."/>
            <person name="Sisk P."/>
            <person name="Stolte C."/>
            <person name="Sykes S."/>
            <person name="Wortman J."/>
            <person name="Nusbaum C."/>
            <person name="Birren B."/>
        </authorList>
    </citation>
    <scope>NUCLEOTIDE SEQUENCE</scope>
    <source>
        <strain evidence="2">NIH/UT8656</strain>
    </source>
</reference>
<dbReference type="InterPro" id="IPR004045">
    <property type="entry name" value="Glutathione_S-Trfase_N"/>
</dbReference>
<dbReference type="VEuPathDB" id="FungiDB:HMPREF1120_02398"/>
<dbReference type="PROSITE" id="PS50404">
    <property type="entry name" value="GST_NTER"/>
    <property type="match status" value="1"/>
</dbReference>
<organism evidence="2 3">
    <name type="scientific">Exophiala dermatitidis (strain ATCC 34100 / CBS 525.76 / NIH/UT8656)</name>
    <name type="common">Black yeast</name>
    <name type="synonym">Wangiella dermatitidis</name>
    <dbReference type="NCBI Taxonomy" id="858893"/>
    <lineage>
        <taxon>Eukaryota</taxon>
        <taxon>Fungi</taxon>
        <taxon>Dikarya</taxon>
        <taxon>Ascomycota</taxon>
        <taxon>Pezizomycotina</taxon>
        <taxon>Eurotiomycetes</taxon>
        <taxon>Chaetothyriomycetidae</taxon>
        <taxon>Chaetothyriales</taxon>
        <taxon>Herpotrichiellaceae</taxon>
        <taxon>Exophiala</taxon>
    </lineage>
</organism>
<keyword evidence="3" id="KW-1185">Reference proteome</keyword>
<evidence type="ECO:0000259" key="1">
    <source>
        <dbReference type="PROSITE" id="PS50404"/>
    </source>
</evidence>
<dbReference type="EMBL" id="JH226131">
    <property type="protein sequence ID" value="EHY54226.1"/>
    <property type="molecule type" value="Genomic_DNA"/>
</dbReference>
<accession>H6BSS2</accession>
<dbReference type="InParanoid" id="H6BSS2"/>
<dbReference type="Gene3D" id="3.40.30.10">
    <property type="entry name" value="Glutaredoxin"/>
    <property type="match status" value="1"/>
</dbReference>
<gene>
    <name evidence="2" type="ORF">HMPREF1120_02398</name>
</gene>